<keyword evidence="2" id="KW-1185">Reference proteome</keyword>
<name>A0A7K0C8F0_9ACTN</name>
<organism evidence="1 2">
    <name type="scientific">Actinomadura macrotermitis</name>
    <dbReference type="NCBI Taxonomy" id="2585200"/>
    <lineage>
        <taxon>Bacteria</taxon>
        <taxon>Bacillati</taxon>
        <taxon>Actinomycetota</taxon>
        <taxon>Actinomycetes</taxon>
        <taxon>Streptosporangiales</taxon>
        <taxon>Thermomonosporaceae</taxon>
        <taxon>Actinomadura</taxon>
    </lineage>
</organism>
<reference evidence="1 2" key="1">
    <citation type="submission" date="2019-10" db="EMBL/GenBank/DDBJ databases">
        <title>Actinomadura rubteroloni sp. nov. and Actinomadura macrotermitis sp. nov., isolated from the gut of fungus growing-termite Macrotermes natalensis.</title>
        <authorList>
            <person name="Benndorf R."/>
            <person name="Martin K."/>
            <person name="Kuefner M."/>
            <person name="De Beer W."/>
            <person name="Kaster A.-K."/>
            <person name="Vollmers J."/>
            <person name="Poulsen M."/>
            <person name="Beemelmanns C."/>
        </authorList>
    </citation>
    <scope>NUCLEOTIDE SEQUENCE [LARGE SCALE GENOMIC DNA]</scope>
    <source>
        <strain evidence="1 2">RB68</strain>
    </source>
</reference>
<comment type="caution">
    <text evidence="1">The sequence shown here is derived from an EMBL/GenBank/DDBJ whole genome shotgun (WGS) entry which is preliminary data.</text>
</comment>
<dbReference type="EMBL" id="WEGH01000007">
    <property type="protein sequence ID" value="MQY09730.1"/>
    <property type="molecule type" value="Genomic_DNA"/>
</dbReference>
<protein>
    <submittedName>
        <fullName evidence="1">Uncharacterized protein</fullName>
    </submittedName>
</protein>
<evidence type="ECO:0000313" key="1">
    <source>
        <dbReference type="EMBL" id="MQY09730.1"/>
    </source>
</evidence>
<accession>A0A7K0C8F0</accession>
<dbReference type="RefSeq" id="WP_268890566.1">
    <property type="nucleotide sequence ID" value="NZ_WEGH01000007.1"/>
</dbReference>
<dbReference type="AlphaFoldDB" id="A0A7K0C8F0"/>
<dbReference type="Proteomes" id="UP000487268">
    <property type="component" value="Unassembled WGS sequence"/>
</dbReference>
<gene>
    <name evidence="1" type="ORF">ACRB68_78590</name>
</gene>
<evidence type="ECO:0000313" key="2">
    <source>
        <dbReference type="Proteomes" id="UP000487268"/>
    </source>
</evidence>
<sequence>MDVDDWPGRDLSDEELDVAYNVLDLADPATDVSRALLDLIRSL</sequence>
<proteinExistence type="predicted"/>